<dbReference type="PANTHER" id="PTHR30329:SF21">
    <property type="entry name" value="LIPOPROTEIN YIAD-RELATED"/>
    <property type="match status" value="1"/>
</dbReference>
<evidence type="ECO:0000256" key="1">
    <source>
        <dbReference type="ARBA" id="ARBA00004442"/>
    </source>
</evidence>
<evidence type="ECO:0000256" key="3">
    <source>
        <dbReference type="ARBA" id="ARBA00023136"/>
    </source>
</evidence>
<dbReference type="CDD" id="cd07185">
    <property type="entry name" value="OmpA_C-like"/>
    <property type="match status" value="1"/>
</dbReference>
<dbReference type="PROSITE" id="PS01068">
    <property type="entry name" value="OMPA_1"/>
    <property type="match status" value="1"/>
</dbReference>
<feature type="domain" description="OmpA-like" evidence="7">
    <location>
        <begin position="461"/>
        <end position="579"/>
    </location>
</feature>
<evidence type="ECO:0000259" key="7">
    <source>
        <dbReference type="PROSITE" id="PS51123"/>
    </source>
</evidence>
<dbReference type="STRING" id="378806.STAUR_6174"/>
<dbReference type="eggNOG" id="COG2885">
    <property type="taxonomic scope" value="Bacteria"/>
</dbReference>
<evidence type="ECO:0000313" key="8">
    <source>
        <dbReference type="EMBL" id="ADO73931.1"/>
    </source>
</evidence>
<organism evidence="8 9">
    <name type="scientific">Stigmatella aurantiaca (strain DW4/3-1)</name>
    <dbReference type="NCBI Taxonomy" id="378806"/>
    <lineage>
        <taxon>Bacteria</taxon>
        <taxon>Pseudomonadati</taxon>
        <taxon>Myxococcota</taxon>
        <taxon>Myxococcia</taxon>
        <taxon>Myxococcales</taxon>
        <taxon>Cystobacterineae</taxon>
        <taxon>Archangiaceae</taxon>
        <taxon>Stigmatella</taxon>
    </lineage>
</organism>
<proteinExistence type="predicted"/>
<sequence length="611" mass="65630">MRGLLPEPARRPFLRGVAIPLALLCFFAGGMAAWADHDPFARSFDIVPVKLVADPSGGIALEGTRSLPPGSLHAAIALDFNLNILSLKLGDEKLGNLLPYRLDAHALFAYQLHRRLELALDLPFTVLQGDQFGLLRDALGAPDFPGAAGVSRAGLGDVRLLPRVSLLDPEQFPVGLALVGEVRLPTGDGGSFLGERGVLVAPRLAVERAFGPVRLLGNLGWRFRRHAQYLNLFVDDELTMGAGAVVDLPNIGRFTDVQALGEMHLSTPSSAPFNFSQADSLKTPWEVLAGVRTRVAGPWGIALNVGRGIGLRGGYGREDLRITFTVSYDKSAFELDSDGDGVPDTVDKCPTEKEDRDGYQDDDGCLDPDNDGDGISDGEDRCPNKPGTVEHRGCPEDLDTDGDGIPDVLDACPDKPGPKEYDGCPDSDGDEVPDNVDDCPDLSGPPENNGCPYDSPPFVLVESDRIRIKGNILFETGQAKIQKQSFKLLDEVASVLRRNPTLGPVLIEGHTDNVGSRNYNVDLSQRRAKAVLDYLAGKGIDRKRLSSKGFGFDQPIATNDTPLGRAKNRRVEFRLIKSEVETAPREVPAPTPPAAPAPPGVPPEPPAAPKP</sequence>
<dbReference type="SUPFAM" id="SSF103647">
    <property type="entry name" value="TSP type-3 repeat"/>
    <property type="match status" value="1"/>
</dbReference>
<dbReference type="SUPFAM" id="SSF103088">
    <property type="entry name" value="OmpA-like"/>
    <property type="match status" value="1"/>
</dbReference>
<dbReference type="InterPro" id="IPR006690">
    <property type="entry name" value="OMPA-like_CS"/>
</dbReference>
<feature type="compositionally biased region" description="Acidic residues" evidence="6">
    <location>
        <begin position="423"/>
        <end position="432"/>
    </location>
</feature>
<name>E3FFK8_STIAD</name>
<evidence type="ECO:0000256" key="6">
    <source>
        <dbReference type="SAM" id="MobiDB-lite"/>
    </source>
</evidence>
<evidence type="ECO:0000256" key="5">
    <source>
        <dbReference type="PROSITE-ProRule" id="PRU00473"/>
    </source>
</evidence>
<dbReference type="InterPro" id="IPR006665">
    <property type="entry name" value="OmpA-like"/>
</dbReference>
<dbReference type="InterPro" id="IPR003367">
    <property type="entry name" value="Thrombospondin_3-like_rpt"/>
</dbReference>
<evidence type="ECO:0000256" key="2">
    <source>
        <dbReference type="ARBA" id="ARBA00022729"/>
    </source>
</evidence>
<protein>
    <submittedName>
        <fullName evidence="8">OmpA domain protein</fullName>
    </submittedName>
</protein>
<dbReference type="EMBL" id="CP002271">
    <property type="protein sequence ID" value="ADO73931.1"/>
    <property type="molecule type" value="Genomic_DNA"/>
</dbReference>
<feature type="compositionally biased region" description="Basic and acidic residues" evidence="6">
    <location>
        <begin position="413"/>
        <end position="422"/>
    </location>
</feature>
<dbReference type="InterPro" id="IPR006664">
    <property type="entry name" value="OMP_bac"/>
</dbReference>
<dbReference type="HOGENOM" id="CLU_020578_0_0_7"/>
<keyword evidence="2" id="KW-0732">Signal</keyword>
<dbReference type="Gene3D" id="3.30.1330.60">
    <property type="entry name" value="OmpA-like domain"/>
    <property type="match status" value="1"/>
</dbReference>
<feature type="region of interest" description="Disordered" evidence="6">
    <location>
        <begin position="333"/>
        <end position="405"/>
    </location>
</feature>
<dbReference type="Proteomes" id="UP000001351">
    <property type="component" value="Chromosome"/>
</dbReference>
<dbReference type="Gene3D" id="4.10.1080.10">
    <property type="entry name" value="TSP type-3 repeat"/>
    <property type="match status" value="1"/>
</dbReference>
<dbReference type="Pfam" id="PF00691">
    <property type="entry name" value="OmpA"/>
    <property type="match status" value="1"/>
</dbReference>
<feature type="compositionally biased region" description="Basic and acidic residues" evidence="6">
    <location>
        <begin position="345"/>
        <end position="359"/>
    </location>
</feature>
<comment type="subcellular location">
    <subcellularLocation>
        <location evidence="1">Cell outer membrane</location>
    </subcellularLocation>
</comment>
<dbReference type="PANTHER" id="PTHR30329">
    <property type="entry name" value="STATOR ELEMENT OF FLAGELLAR MOTOR COMPLEX"/>
    <property type="match status" value="1"/>
</dbReference>
<dbReference type="RefSeq" id="WP_013377167.1">
    <property type="nucleotide sequence ID" value="NC_014623.1"/>
</dbReference>
<keyword evidence="3 5" id="KW-0472">Membrane</keyword>
<dbReference type="GO" id="GO:0007155">
    <property type="term" value="P:cell adhesion"/>
    <property type="evidence" value="ECO:0007669"/>
    <property type="project" value="InterPro"/>
</dbReference>
<feature type="compositionally biased region" description="Acidic residues" evidence="6">
    <location>
        <begin position="360"/>
        <end position="377"/>
    </location>
</feature>
<feature type="region of interest" description="Disordered" evidence="6">
    <location>
        <begin position="413"/>
        <end position="432"/>
    </location>
</feature>
<dbReference type="GO" id="GO:0005509">
    <property type="term" value="F:calcium ion binding"/>
    <property type="evidence" value="ECO:0007669"/>
    <property type="project" value="InterPro"/>
</dbReference>
<dbReference type="OrthoDB" id="5482786at2"/>
<keyword evidence="4" id="KW-0998">Cell outer membrane</keyword>
<dbReference type="PRINTS" id="PR01023">
    <property type="entry name" value="NAFLGMOTY"/>
</dbReference>
<dbReference type="PRINTS" id="PR01021">
    <property type="entry name" value="OMPADOMAIN"/>
</dbReference>
<accession>E3FFK8</accession>
<dbReference type="InterPro" id="IPR050330">
    <property type="entry name" value="Bact_OuterMem_StrucFunc"/>
</dbReference>
<dbReference type="AlphaFoldDB" id="E3FFK8"/>
<evidence type="ECO:0000256" key="4">
    <source>
        <dbReference type="ARBA" id="ARBA00023237"/>
    </source>
</evidence>
<dbReference type="InterPro" id="IPR036737">
    <property type="entry name" value="OmpA-like_sf"/>
</dbReference>
<dbReference type="InterPro" id="IPR028974">
    <property type="entry name" value="TSP_type-3_rpt"/>
</dbReference>
<keyword evidence="9" id="KW-1185">Reference proteome</keyword>
<dbReference type="GO" id="GO:0009279">
    <property type="term" value="C:cell outer membrane"/>
    <property type="evidence" value="ECO:0007669"/>
    <property type="project" value="UniProtKB-SubCell"/>
</dbReference>
<dbReference type="PROSITE" id="PS51123">
    <property type="entry name" value="OMPA_2"/>
    <property type="match status" value="1"/>
</dbReference>
<gene>
    <name evidence="8" type="ordered locus">STAUR_6174</name>
</gene>
<dbReference type="Pfam" id="PF02412">
    <property type="entry name" value="TSP_3"/>
    <property type="match status" value="2"/>
</dbReference>
<feature type="compositionally biased region" description="Basic and acidic residues" evidence="6">
    <location>
        <begin position="378"/>
        <end position="395"/>
    </location>
</feature>
<reference evidence="8 9" key="1">
    <citation type="journal article" date="2011" name="Mol. Biol. Evol.">
        <title>Comparative genomic analysis of fruiting body formation in Myxococcales.</title>
        <authorList>
            <person name="Huntley S."/>
            <person name="Hamann N."/>
            <person name="Wegener-Feldbrugge S."/>
            <person name="Treuner-Lange A."/>
            <person name="Kube M."/>
            <person name="Reinhardt R."/>
            <person name="Klages S."/>
            <person name="Muller R."/>
            <person name="Ronning C.M."/>
            <person name="Nierman W.C."/>
            <person name="Sogaard-Andersen L."/>
        </authorList>
    </citation>
    <scope>NUCLEOTIDE SEQUENCE [LARGE SCALE GENOMIC DNA]</scope>
    <source>
        <strain evidence="8 9">DW4/3-1</strain>
    </source>
</reference>
<feature type="compositionally biased region" description="Pro residues" evidence="6">
    <location>
        <begin position="587"/>
        <end position="611"/>
    </location>
</feature>
<evidence type="ECO:0000313" key="9">
    <source>
        <dbReference type="Proteomes" id="UP000001351"/>
    </source>
</evidence>
<feature type="region of interest" description="Disordered" evidence="6">
    <location>
        <begin position="577"/>
        <end position="611"/>
    </location>
</feature>
<dbReference type="KEGG" id="sur:STAUR_6174"/>